<protein>
    <submittedName>
        <fullName evidence="2">Uncharacterized protein</fullName>
    </submittedName>
</protein>
<dbReference type="EMBL" id="LSSK01001285">
    <property type="protein sequence ID" value="OMH80163.1"/>
    <property type="molecule type" value="Genomic_DNA"/>
</dbReference>
<evidence type="ECO:0000313" key="2">
    <source>
        <dbReference type="EMBL" id="OMH80163.1"/>
    </source>
</evidence>
<dbReference type="AlphaFoldDB" id="A0A1R1PGX4"/>
<dbReference type="Proteomes" id="UP000188320">
    <property type="component" value="Unassembled WGS sequence"/>
</dbReference>
<keyword evidence="3" id="KW-1185">Reference proteome</keyword>
<comment type="caution">
    <text evidence="2">The sequence shown here is derived from an EMBL/GenBank/DDBJ whole genome shotgun (WGS) entry which is preliminary data.</text>
</comment>
<accession>A0A1R1PGX4</accession>
<organism evidence="2 3">
    <name type="scientific">Zancudomyces culisetae</name>
    <name type="common">Gut fungus</name>
    <name type="synonym">Smittium culisetae</name>
    <dbReference type="NCBI Taxonomy" id="1213189"/>
    <lineage>
        <taxon>Eukaryota</taxon>
        <taxon>Fungi</taxon>
        <taxon>Fungi incertae sedis</taxon>
        <taxon>Zoopagomycota</taxon>
        <taxon>Kickxellomycotina</taxon>
        <taxon>Harpellomycetes</taxon>
        <taxon>Harpellales</taxon>
        <taxon>Legeriomycetaceae</taxon>
        <taxon>Zancudomyces</taxon>
    </lineage>
</organism>
<feature type="region of interest" description="Disordered" evidence="1">
    <location>
        <begin position="1"/>
        <end position="25"/>
    </location>
</feature>
<gene>
    <name evidence="2" type="ORF">AX774_g6405</name>
</gene>
<feature type="non-terminal residue" evidence="2">
    <location>
        <position position="240"/>
    </location>
</feature>
<evidence type="ECO:0000256" key="1">
    <source>
        <dbReference type="SAM" id="MobiDB-lite"/>
    </source>
</evidence>
<proteinExistence type="predicted"/>
<evidence type="ECO:0000313" key="3">
    <source>
        <dbReference type="Proteomes" id="UP000188320"/>
    </source>
</evidence>
<name>A0A1R1PGX4_ZANCU</name>
<sequence>MMLSFVQNCEDKEEGGGQRYGGEKIKMDDGNVRFEQEKSIMGQKEMRKLGELGSIGVDMGFRENGVGLTKDLEMRNSGWKAVGSQAAKMNMENGFVDSIEGAGIWGVEELAEKAKRLNLNDGEGFPGMKTVAGRGGALGVGGMVVVGGNRMMEKSGRRGEGWVGFSHGVESEGYGSGDMGMYNVVGKSRDVGIISGMAQHVNETPADNVKLVRSGNGTLKEAKLAAEAAAAAEEAVFMDS</sequence>
<reference evidence="3" key="1">
    <citation type="submission" date="2017-01" db="EMBL/GenBank/DDBJ databases">
        <authorList>
            <person name="Wang Y."/>
            <person name="White M."/>
            <person name="Kvist S."/>
            <person name="Moncalvo J.-M."/>
        </authorList>
    </citation>
    <scope>NUCLEOTIDE SEQUENCE [LARGE SCALE GENOMIC DNA]</scope>
    <source>
        <strain evidence="3">COL-18-3</strain>
    </source>
</reference>